<organism evidence="2 3">
    <name type="scientific">Hyaloscypha variabilis (strain UAMH 11265 / GT02V1 / F)</name>
    <name type="common">Meliniomyces variabilis</name>
    <dbReference type="NCBI Taxonomy" id="1149755"/>
    <lineage>
        <taxon>Eukaryota</taxon>
        <taxon>Fungi</taxon>
        <taxon>Dikarya</taxon>
        <taxon>Ascomycota</taxon>
        <taxon>Pezizomycotina</taxon>
        <taxon>Leotiomycetes</taxon>
        <taxon>Helotiales</taxon>
        <taxon>Hyaloscyphaceae</taxon>
        <taxon>Hyaloscypha</taxon>
        <taxon>Hyaloscypha variabilis</taxon>
    </lineage>
</organism>
<proteinExistence type="predicted"/>
<feature type="transmembrane region" description="Helical" evidence="1">
    <location>
        <begin position="67"/>
        <end position="86"/>
    </location>
</feature>
<dbReference type="EMBL" id="KZ613950">
    <property type="protein sequence ID" value="PMD36717.1"/>
    <property type="molecule type" value="Genomic_DNA"/>
</dbReference>
<protein>
    <submittedName>
        <fullName evidence="2">Uncharacterized protein</fullName>
    </submittedName>
</protein>
<reference evidence="2 3" key="1">
    <citation type="submission" date="2016-04" db="EMBL/GenBank/DDBJ databases">
        <title>A degradative enzymes factory behind the ericoid mycorrhizal symbiosis.</title>
        <authorList>
            <consortium name="DOE Joint Genome Institute"/>
            <person name="Martino E."/>
            <person name="Morin E."/>
            <person name="Grelet G."/>
            <person name="Kuo A."/>
            <person name="Kohler A."/>
            <person name="Daghino S."/>
            <person name="Barry K."/>
            <person name="Choi C."/>
            <person name="Cichocki N."/>
            <person name="Clum A."/>
            <person name="Copeland A."/>
            <person name="Hainaut M."/>
            <person name="Haridas S."/>
            <person name="Labutti K."/>
            <person name="Lindquist E."/>
            <person name="Lipzen A."/>
            <person name="Khouja H.-R."/>
            <person name="Murat C."/>
            <person name="Ohm R."/>
            <person name="Olson A."/>
            <person name="Spatafora J."/>
            <person name="Veneault-Fourrey C."/>
            <person name="Henrissat B."/>
            <person name="Grigoriev I."/>
            <person name="Martin F."/>
            <person name="Perotto S."/>
        </authorList>
    </citation>
    <scope>NUCLEOTIDE SEQUENCE [LARGE SCALE GENOMIC DNA]</scope>
    <source>
        <strain evidence="2 3">F</strain>
    </source>
</reference>
<keyword evidence="1" id="KW-0812">Transmembrane</keyword>
<feature type="transmembrane region" description="Helical" evidence="1">
    <location>
        <begin position="92"/>
        <end position="113"/>
    </location>
</feature>
<keyword evidence="1" id="KW-1133">Transmembrane helix</keyword>
<keyword evidence="3" id="KW-1185">Reference proteome</keyword>
<dbReference type="AlphaFoldDB" id="A0A2J6RDX9"/>
<accession>A0A2J6RDX9</accession>
<evidence type="ECO:0000256" key="1">
    <source>
        <dbReference type="SAM" id="Phobius"/>
    </source>
</evidence>
<evidence type="ECO:0000313" key="2">
    <source>
        <dbReference type="EMBL" id="PMD36717.1"/>
    </source>
</evidence>
<sequence>MLRFPCVLTNKGSLCWSCPTCFRIRLPLPNIKRQTPFCLFCRTPSEIYASMHANDTIELTEQSNHRWLALYYPCICIAFSFSRIHTDTLLSLVWSAARIVSLFMGLYILGITLSGRGRIAGEICHSVLSRKRGRIGRAI</sequence>
<gene>
    <name evidence="2" type="ORF">L207DRAFT_88860</name>
</gene>
<evidence type="ECO:0000313" key="3">
    <source>
        <dbReference type="Proteomes" id="UP000235786"/>
    </source>
</evidence>
<name>A0A2J6RDX9_HYAVF</name>
<dbReference type="Proteomes" id="UP000235786">
    <property type="component" value="Unassembled WGS sequence"/>
</dbReference>
<keyword evidence="1" id="KW-0472">Membrane</keyword>